<accession>A0AAV6UNM8</accession>
<dbReference type="GO" id="GO:0016853">
    <property type="term" value="F:isomerase activity"/>
    <property type="evidence" value="ECO:0007669"/>
    <property type="project" value="UniProtKB-KW"/>
</dbReference>
<evidence type="ECO:0000256" key="5">
    <source>
        <dbReference type="ARBA" id="ARBA00022840"/>
    </source>
</evidence>
<dbReference type="FunFam" id="3.40.50.300:FF:002588">
    <property type="entry name" value="ATPase, AAA family"/>
    <property type="match status" value="1"/>
</dbReference>
<keyword evidence="6" id="KW-0206">Cytoskeleton</keyword>
<name>A0AAV6UNM8_9ARAC</name>
<keyword evidence="2" id="KW-0963">Cytoplasm</keyword>
<evidence type="ECO:0000256" key="1">
    <source>
        <dbReference type="ARBA" id="ARBA00004186"/>
    </source>
</evidence>
<keyword evidence="3" id="KW-0493">Microtubule</keyword>
<dbReference type="SUPFAM" id="SSF52540">
    <property type="entry name" value="P-loop containing nucleoside triphosphate hydrolases"/>
    <property type="match status" value="1"/>
</dbReference>
<keyword evidence="5 8" id="KW-0067">ATP-binding</keyword>
<evidence type="ECO:0000256" key="6">
    <source>
        <dbReference type="ARBA" id="ARBA00023212"/>
    </source>
</evidence>
<keyword evidence="7" id="KW-0413">Isomerase</keyword>
<dbReference type="GO" id="GO:0005819">
    <property type="term" value="C:spindle"/>
    <property type="evidence" value="ECO:0007669"/>
    <property type="project" value="UniProtKB-SubCell"/>
</dbReference>
<dbReference type="InterPro" id="IPR050304">
    <property type="entry name" value="MT-severing_AAA_ATPase"/>
</dbReference>
<evidence type="ECO:0000313" key="11">
    <source>
        <dbReference type="Proteomes" id="UP000827092"/>
    </source>
</evidence>
<proteinExistence type="inferred from homology"/>
<comment type="caution">
    <text evidence="10">The sequence shown here is derived from an EMBL/GenBank/DDBJ whole genome shotgun (WGS) entry which is preliminary data.</text>
</comment>
<dbReference type="InterPro" id="IPR003960">
    <property type="entry name" value="ATPase_AAA_CS"/>
</dbReference>
<dbReference type="GO" id="GO:0005874">
    <property type="term" value="C:microtubule"/>
    <property type="evidence" value="ECO:0007669"/>
    <property type="project" value="UniProtKB-KW"/>
</dbReference>
<gene>
    <name evidence="10" type="ORF">JTE90_023916</name>
</gene>
<dbReference type="SMART" id="SM00382">
    <property type="entry name" value="AAA"/>
    <property type="match status" value="1"/>
</dbReference>
<feature type="domain" description="AAA+ ATPase" evidence="9">
    <location>
        <begin position="225"/>
        <end position="359"/>
    </location>
</feature>
<comment type="similarity">
    <text evidence="8">Belongs to the AAA ATPase family.</text>
</comment>
<dbReference type="PROSITE" id="PS50896">
    <property type="entry name" value="LISH"/>
    <property type="match status" value="1"/>
</dbReference>
<dbReference type="InterPro" id="IPR006594">
    <property type="entry name" value="LisH"/>
</dbReference>
<evidence type="ECO:0000313" key="10">
    <source>
        <dbReference type="EMBL" id="KAG8185308.1"/>
    </source>
</evidence>
<organism evidence="10 11">
    <name type="scientific">Oedothorax gibbosus</name>
    <dbReference type="NCBI Taxonomy" id="931172"/>
    <lineage>
        <taxon>Eukaryota</taxon>
        <taxon>Metazoa</taxon>
        <taxon>Ecdysozoa</taxon>
        <taxon>Arthropoda</taxon>
        <taxon>Chelicerata</taxon>
        <taxon>Arachnida</taxon>
        <taxon>Araneae</taxon>
        <taxon>Araneomorphae</taxon>
        <taxon>Entelegynae</taxon>
        <taxon>Araneoidea</taxon>
        <taxon>Linyphiidae</taxon>
        <taxon>Erigoninae</taxon>
        <taxon>Oedothorax</taxon>
    </lineage>
</organism>
<evidence type="ECO:0000259" key="9">
    <source>
        <dbReference type="SMART" id="SM00382"/>
    </source>
</evidence>
<evidence type="ECO:0000256" key="8">
    <source>
        <dbReference type="RuleBase" id="RU003651"/>
    </source>
</evidence>
<sequence length="472" mass="54040">MTHLNIEKISLACRDREREEQKKNQRKKTILVLIQNYLETNGMFQTSETLKNESRFCVDDYSACDNIDLESILQDFESYYFLKYQKLPHFVKKVSPDLTLQCNVIKDNQQKNKRITKSAPSVRKTPTEAINSNMLVTQLSLKSNNNDNLFTNENETPLSIPLTRFDSFNCEWKSMAQLIMQDCNKTDKPVHWCEVIGHGRAKQLLQEAVVYPIKYKEIINCKTFLWRSLLLYGPTGTGKTLLAHATATESKAAFFKVCVSTLVSKWRGESEKLIKVLFDLAKHHSPSIIFIDEIDALLSHRNGDHEASRRLKTEFFLQMDSLSESNKFVVLIGASNMPWELDPAVLRRLEKRVLINLPDQDSRVSLFRKFLPESIHISDGLKISTDLDYDELGMISKKYSASDISLVCKEAKMTVVRKVIQGLETNNQISTKRFTVEPLSTSDVIAAVDNIKPAASELVEKYSNWKKDHGSE</sequence>
<dbReference type="Pfam" id="PF00004">
    <property type="entry name" value="AAA"/>
    <property type="match status" value="1"/>
</dbReference>
<keyword evidence="4 8" id="KW-0547">Nucleotide-binding</keyword>
<dbReference type="GO" id="GO:0005524">
    <property type="term" value="F:ATP binding"/>
    <property type="evidence" value="ECO:0007669"/>
    <property type="project" value="UniProtKB-KW"/>
</dbReference>
<keyword evidence="11" id="KW-1185">Reference proteome</keyword>
<dbReference type="InterPro" id="IPR003959">
    <property type="entry name" value="ATPase_AAA_core"/>
</dbReference>
<dbReference type="EMBL" id="JAFNEN010000341">
    <property type="protein sequence ID" value="KAG8185308.1"/>
    <property type="molecule type" value="Genomic_DNA"/>
</dbReference>
<evidence type="ECO:0000256" key="2">
    <source>
        <dbReference type="ARBA" id="ARBA00022490"/>
    </source>
</evidence>
<dbReference type="InterPro" id="IPR027417">
    <property type="entry name" value="P-loop_NTPase"/>
</dbReference>
<dbReference type="Proteomes" id="UP000827092">
    <property type="component" value="Unassembled WGS sequence"/>
</dbReference>
<protein>
    <recommendedName>
        <fullName evidence="9">AAA+ ATPase domain-containing protein</fullName>
    </recommendedName>
</protein>
<dbReference type="Gene3D" id="1.10.8.60">
    <property type="match status" value="1"/>
</dbReference>
<reference evidence="10 11" key="1">
    <citation type="journal article" date="2022" name="Nat. Ecol. Evol.">
        <title>A masculinizing supergene underlies an exaggerated male reproductive morph in a spider.</title>
        <authorList>
            <person name="Hendrickx F."/>
            <person name="De Corte Z."/>
            <person name="Sonet G."/>
            <person name="Van Belleghem S.M."/>
            <person name="Kostlbacher S."/>
            <person name="Vangestel C."/>
        </authorList>
    </citation>
    <scope>NUCLEOTIDE SEQUENCE [LARGE SCALE GENOMIC DNA]</scope>
    <source>
        <strain evidence="10">W744_W776</strain>
    </source>
</reference>
<dbReference type="PROSITE" id="PS00674">
    <property type="entry name" value="AAA"/>
    <property type="match status" value="1"/>
</dbReference>
<dbReference type="Gene3D" id="3.40.50.300">
    <property type="entry name" value="P-loop containing nucleotide triphosphate hydrolases"/>
    <property type="match status" value="1"/>
</dbReference>
<dbReference type="InterPro" id="IPR003593">
    <property type="entry name" value="AAA+_ATPase"/>
</dbReference>
<comment type="subcellular location">
    <subcellularLocation>
        <location evidence="1">Cytoplasm</location>
        <location evidence="1">Cytoskeleton</location>
        <location evidence="1">Spindle</location>
    </subcellularLocation>
</comment>
<dbReference type="PANTHER" id="PTHR23074">
    <property type="entry name" value="AAA DOMAIN-CONTAINING"/>
    <property type="match status" value="1"/>
</dbReference>
<dbReference type="AlphaFoldDB" id="A0AAV6UNM8"/>
<evidence type="ECO:0000256" key="4">
    <source>
        <dbReference type="ARBA" id="ARBA00022741"/>
    </source>
</evidence>
<evidence type="ECO:0000256" key="3">
    <source>
        <dbReference type="ARBA" id="ARBA00022701"/>
    </source>
</evidence>
<evidence type="ECO:0000256" key="7">
    <source>
        <dbReference type="ARBA" id="ARBA00023235"/>
    </source>
</evidence>
<dbReference type="PANTHER" id="PTHR23074:SF78">
    <property type="entry name" value="KATANIN P60 ATPASE-CONTAINING SUBUNIT A-LIKE 2"/>
    <property type="match status" value="1"/>
</dbReference>
<dbReference type="GO" id="GO:0016887">
    <property type="term" value="F:ATP hydrolysis activity"/>
    <property type="evidence" value="ECO:0007669"/>
    <property type="project" value="InterPro"/>
</dbReference>